<dbReference type="EMBL" id="ML179372">
    <property type="protein sequence ID" value="THU89315.1"/>
    <property type="molecule type" value="Genomic_DNA"/>
</dbReference>
<dbReference type="Proteomes" id="UP000297245">
    <property type="component" value="Unassembled WGS sequence"/>
</dbReference>
<dbReference type="Gene3D" id="2.60.120.200">
    <property type="match status" value="1"/>
</dbReference>
<protein>
    <recommendedName>
        <fullName evidence="4">SnoaL-like domain-containing protein</fullName>
    </recommendedName>
</protein>
<keyword evidence="1" id="KW-0732">Signal</keyword>
<reference evidence="2 3" key="1">
    <citation type="journal article" date="2019" name="Nat. Ecol. Evol.">
        <title>Megaphylogeny resolves global patterns of mushroom evolution.</title>
        <authorList>
            <person name="Varga T."/>
            <person name="Krizsan K."/>
            <person name="Foldi C."/>
            <person name="Dima B."/>
            <person name="Sanchez-Garcia M."/>
            <person name="Sanchez-Ramirez S."/>
            <person name="Szollosi G.J."/>
            <person name="Szarkandi J.G."/>
            <person name="Papp V."/>
            <person name="Albert L."/>
            <person name="Andreopoulos W."/>
            <person name="Angelini C."/>
            <person name="Antonin V."/>
            <person name="Barry K.W."/>
            <person name="Bougher N.L."/>
            <person name="Buchanan P."/>
            <person name="Buyck B."/>
            <person name="Bense V."/>
            <person name="Catcheside P."/>
            <person name="Chovatia M."/>
            <person name="Cooper J."/>
            <person name="Damon W."/>
            <person name="Desjardin D."/>
            <person name="Finy P."/>
            <person name="Geml J."/>
            <person name="Haridas S."/>
            <person name="Hughes K."/>
            <person name="Justo A."/>
            <person name="Karasinski D."/>
            <person name="Kautmanova I."/>
            <person name="Kiss B."/>
            <person name="Kocsube S."/>
            <person name="Kotiranta H."/>
            <person name="LaButti K.M."/>
            <person name="Lechner B.E."/>
            <person name="Liimatainen K."/>
            <person name="Lipzen A."/>
            <person name="Lukacs Z."/>
            <person name="Mihaltcheva S."/>
            <person name="Morgado L.N."/>
            <person name="Niskanen T."/>
            <person name="Noordeloos M.E."/>
            <person name="Ohm R.A."/>
            <person name="Ortiz-Santana B."/>
            <person name="Ovrebo C."/>
            <person name="Racz N."/>
            <person name="Riley R."/>
            <person name="Savchenko A."/>
            <person name="Shiryaev A."/>
            <person name="Soop K."/>
            <person name="Spirin V."/>
            <person name="Szebenyi C."/>
            <person name="Tomsovsky M."/>
            <person name="Tulloss R.E."/>
            <person name="Uehling J."/>
            <person name="Grigoriev I.V."/>
            <person name="Vagvolgyi C."/>
            <person name="Papp T."/>
            <person name="Martin F.M."/>
            <person name="Miettinen O."/>
            <person name="Hibbett D.S."/>
            <person name="Nagy L.G."/>
        </authorList>
    </citation>
    <scope>NUCLEOTIDE SEQUENCE [LARGE SCALE GENOMIC DNA]</scope>
    <source>
        <strain evidence="2 3">CBS 962.96</strain>
    </source>
</reference>
<evidence type="ECO:0000313" key="2">
    <source>
        <dbReference type="EMBL" id="THU89315.1"/>
    </source>
</evidence>
<name>A0A4V4HE09_DENBC</name>
<sequence>MAMHFHDLPVSVLALLCLQMHHMIASSADSLHSATCSHLPFHHKLRQETTLHTSRTARSSFGYHRINTRAIPSSIVAWDEMVTSIKNRRFNFFADIDPTHGTVKMEPDGTVFMKGDDTTWLADGELRNRLLAEVNGLFPKATVKTTPTATEQSLPTQVAGFKKWSRASYGEDFNLQGGSVYAMKWDENGIAVWSFFRAAVPADIVRGTPNPSQMGFTSKPLSNLEVVIQ</sequence>
<gene>
    <name evidence="2" type="ORF">K435DRAFT_802816</name>
</gene>
<proteinExistence type="predicted"/>
<feature type="chain" id="PRO_5020492639" description="SnoaL-like domain-containing protein" evidence="1">
    <location>
        <begin position="29"/>
        <end position="229"/>
    </location>
</feature>
<evidence type="ECO:0000256" key="1">
    <source>
        <dbReference type="SAM" id="SignalP"/>
    </source>
</evidence>
<dbReference type="AlphaFoldDB" id="A0A4V4HE09"/>
<keyword evidence="3" id="KW-1185">Reference proteome</keyword>
<accession>A0A4V4HE09</accession>
<evidence type="ECO:0008006" key="4">
    <source>
        <dbReference type="Google" id="ProtNLM"/>
    </source>
</evidence>
<evidence type="ECO:0000313" key="3">
    <source>
        <dbReference type="Proteomes" id="UP000297245"/>
    </source>
</evidence>
<dbReference type="OrthoDB" id="192832at2759"/>
<organism evidence="2 3">
    <name type="scientific">Dendrothele bispora (strain CBS 962.96)</name>
    <dbReference type="NCBI Taxonomy" id="1314807"/>
    <lineage>
        <taxon>Eukaryota</taxon>
        <taxon>Fungi</taxon>
        <taxon>Dikarya</taxon>
        <taxon>Basidiomycota</taxon>
        <taxon>Agaricomycotina</taxon>
        <taxon>Agaricomycetes</taxon>
        <taxon>Agaricomycetidae</taxon>
        <taxon>Agaricales</taxon>
        <taxon>Agaricales incertae sedis</taxon>
        <taxon>Dendrothele</taxon>
    </lineage>
</organism>
<dbReference type="Pfam" id="PF26113">
    <property type="entry name" value="GH16_XgeA"/>
    <property type="match status" value="1"/>
</dbReference>
<feature type="signal peptide" evidence="1">
    <location>
        <begin position="1"/>
        <end position="28"/>
    </location>
</feature>